<dbReference type="InterPro" id="IPR036864">
    <property type="entry name" value="Zn2-C6_fun-type_DNA-bd_sf"/>
</dbReference>
<dbReference type="GO" id="GO:0003677">
    <property type="term" value="F:DNA binding"/>
    <property type="evidence" value="ECO:0007669"/>
    <property type="project" value="UniProtKB-KW"/>
</dbReference>
<dbReference type="PANTHER" id="PTHR46910">
    <property type="entry name" value="TRANSCRIPTION FACTOR PDR1"/>
    <property type="match status" value="1"/>
</dbReference>
<gene>
    <name evidence="9" type="ORF">N7472_010679</name>
</gene>
<dbReference type="GO" id="GO:0000981">
    <property type="term" value="F:DNA-binding transcription factor activity, RNA polymerase II-specific"/>
    <property type="evidence" value="ECO:0007669"/>
    <property type="project" value="InterPro"/>
</dbReference>
<comment type="caution">
    <text evidence="9">The sequence shown here is derived from an EMBL/GenBank/DDBJ whole genome shotgun (WGS) entry which is preliminary data.</text>
</comment>
<dbReference type="SMART" id="SM00906">
    <property type="entry name" value="Fungal_trans"/>
    <property type="match status" value="1"/>
</dbReference>
<evidence type="ECO:0000256" key="7">
    <source>
        <dbReference type="SAM" id="MobiDB-lite"/>
    </source>
</evidence>
<evidence type="ECO:0000259" key="8">
    <source>
        <dbReference type="SMART" id="SM00906"/>
    </source>
</evidence>
<dbReference type="Gene3D" id="4.10.240.10">
    <property type="entry name" value="Zn(2)-C6 fungal-type DNA-binding domain"/>
    <property type="match status" value="1"/>
</dbReference>
<evidence type="ECO:0000256" key="1">
    <source>
        <dbReference type="ARBA" id="ARBA00004123"/>
    </source>
</evidence>
<protein>
    <submittedName>
        <fullName evidence="9">Transcription factor</fullName>
    </submittedName>
</protein>
<reference evidence="9" key="1">
    <citation type="submission" date="2022-11" db="EMBL/GenBank/DDBJ databases">
        <authorList>
            <person name="Petersen C."/>
        </authorList>
    </citation>
    <scope>NUCLEOTIDE SEQUENCE</scope>
    <source>
        <strain evidence="9">IBT 16849</strain>
    </source>
</reference>
<dbReference type="Pfam" id="PF04082">
    <property type="entry name" value="Fungal_trans"/>
    <property type="match status" value="1"/>
</dbReference>
<dbReference type="Proteomes" id="UP001150879">
    <property type="component" value="Unassembled WGS sequence"/>
</dbReference>
<evidence type="ECO:0000256" key="6">
    <source>
        <dbReference type="SAM" id="Coils"/>
    </source>
</evidence>
<keyword evidence="3" id="KW-0238">DNA-binding</keyword>
<dbReference type="GO" id="GO:0006351">
    <property type="term" value="P:DNA-templated transcription"/>
    <property type="evidence" value="ECO:0007669"/>
    <property type="project" value="InterPro"/>
</dbReference>
<evidence type="ECO:0000313" key="9">
    <source>
        <dbReference type="EMBL" id="KAJ5185839.1"/>
    </source>
</evidence>
<proteinExistence type="predicted"/>
<reference evidence="9" key="2">
    <citation type="journal article" date="2023" name="IMA Fungus">
        <title>Comparative genomic study of the Penicillium genus elucidates a diverse pangenome and 15 lateral gene transfer events.</title>
        <authorList>
            <person name="Petersen C."/>
            <person name="Sorensen T."/>
            <person name="Nielsen M.R."/>
            <person name="Sondergaard T.E."/>
            <person name="Sorensen J.L."/>
            <person name="Fitzpatrick D.A."/>
            <person name="Frisvad J.C."/>
            <person name="Nielsen K.L."/>
        </authorList>
    </citation>
    <scope>NUCLEOTIDE SEQUENCE</scope>
    <source>
        <strain evidence="9">IBT 16849</strain>
    </source>
</reference>
<keyword evidence="2" id="KW-0805">Transcription regulation</keyword>
<dbReference type="EMBL" id="JAPQKP010000006">
    <property type="protein sequence ID" value="KAJ5185839.1"/>
    <property type="molecule type" value="Genomic_DNA"/>
</dbReference>
<sequence>MTESGRTPECSRDLPKCSNCKPWPSSCEYSRDNSTSAQPTPTPSHITRDSAEGNNIEGRLERLEHTVQQLTDSVNRALQSITPAPPRTNTGILKRTYRPVNTENVDFERRLYVGPSHSFSFLKEASANIDTIRLSPGSSTSQSAHSELQYLSGRLTTTEVEQNNAEDSTTFYIPSRATGYRLISRFLEYNELGEPFFTLPSDDVIRQVVFEPHKVRERAWIAYFNYMILSIVSNENGENCETNNFRRNVQLALNDSRIFLEPRYANVQALCFLAMHGENCAAPNLSWMLLGHACRQAEALGLHLPAHQDLDSRQQRLCLFWFLFLLDKSCSLAFGRPAFLPTALYQNVPIPDQSFLLKFNPHERVRFGDGQASIYGSRFSAEVITRSIQWANLGGSVVDLLAMDASVHRKQEIRSSLEAWYLDTKQSLTTTLDVESASATASQIREMTLGIATMKFQYLHSLILQLRGDESSSVLRLSFSREAISTLSSMVSNWASVYNGVVWQLLYCPFTPFFVIFGNIVHDNSAHASTIEQDLNLLSATVDYFAAMRSQMRLLSTVCSRLQHTASVFLQLAQVHVSRCASTQTIEKPTEPLRPPVQPMDSHFQHPSDVMEVDFEELDVTNYLEWLPADMGSPWPIFDADQPGLSSSRLDDKRPILRDTYYSGIAT</sequence>
<evidence type="ECO:0000256" key="4">
    <source>
        <dbReference type="ARBA" id="ARBA00023163"/>
    </source>
</evidence>
<dbReference type="GO" id="GO:0008270">
    <property type="term" value="F:zinc ion binding"/>
    <property type="evidence" value="ECO:0007669"/>
    <property type="project" value="InterPro"/>
</dbReference>
<feature type="compositionally biased region" description="Polar residues" evidence="7">
    <location>
        <begin position="32"/>
        <end position="45"/>
    </location>
</feature>
<keyword evidence="4" id="KW-0804">Transcription</keyword>
<keyword evidence="10" id="KW-1185">Reference proteome</keyword>
<dbReference type="InterPro" id="IPR050987">
    <property type="entry name" value="AtrR-like"/>
</dbReference>
<evidence type="ECO:0000256" key="5">
    <source>
        <dbReference type="ARBA" id="ARBA00023242"/>
    </source>
</evidence>
<evidence type="ECO:0000256" key="3">
    <source>
        <dbReference type="ARBA" id="ARBA00023125"/>
    </source>
</evidence>
<feature type="region of interest" description="Disordered" evidence="7">
    <location>
        <begin position="1"/>
        <end position="53"/>
    </location>
</feature>
<name>A0A9W9IXI7_9EURO</name>
<dbReference type="GO" id="GO:0005634">
    <property type="term" value="C:nucleus"/>
    <property type="evidence" value="ECO:0007669"/>
    <property type="project" value="UniProtKB-SubCell"/>
</dbReference>
<evidence type="ECO:0000313" key="10">
    <source>
        <dbReference type="Proteomes" id="UP001150879"/>
    </source>
</evidence>
<dbReference type="CDD" id="cd12148">
    <property type="entry name" value="fungal_TF_MHR"/>
    <property type="match status" value="1"/>
</dbReference>
<feature type="coiled-coil region" evidence="6">
    <location>
        <begin position="53"/>
        <end position="80"/>
    </location>
</feature>
<dbReference type="InterPro" id="IPR007219">
    <property type="entry name" value="XnlR_reg_dom"/>
</dbReference>
<accession>A0A9W9IXI7</accession>
<dbReference type="AlphaFoldDB" id="A0A9W9IXI7"/>
<comment type="subcellular location">
    <subcellularLocation>
        <location evidence="1">Nucleus</location>
    </subcellularLocation>
</comment>
<organism evidence="9 10">
    <name type="scientific">Penicillium cf. griseofulvum</name>
    <dbReference type="NCBI Taxonomy" id="2972120"/>
    <lineage>
        <taxon>Eukaryota</taxon>
        <taxon>Fungi</taxon>
        <taxon>Dikarya</taxon>
        <taxon>Ascomycota</taxon>
        <taxon>Pezizomycotina</taxon>
        <taxon>Eurotiomycetes</taxon>
        <taxon>Eurotiomycetidae</taxon>
        <taxon>Eurotiales</taxon>
        <taxon>Aspergillaceae</taxon>
        <taxon>Penicillium</taxon>
    </lineage>
</organism>
<keyword evidence="5" id="KW-0539">Nucleus</keyword>
<keyword evidence="6" id="KW-0175">Coiled coil</keyword>
<evidence type="ECO:0000256" key="2">
    <source>
        <dbReference type="ARBA" id="ARBA00023015"/>
    </source>
</evidence>
<feature type="domain" description="Xylanolytic transcriptional activator regulatory" evidence="8">
    <location>
        <begin position="286"/>
        <end position="357"/>
    </location>
</feature>
<dbReference type="PANTHER" id="PTHR46910:SF37">
    <property type="entry name" value="ZN(II)2CYS6 TRANSCRIPTION FACTOR (EUROFUNG)"/>
    <property type="match status" value="1"/>
</dbReference>